<dbReference type="SMART" id="SM00922">
    <property type="entry name" value="MR_MLE"/>
    <property type="match status" value="1"/>
</dbReference>
<dbReference type="AlphaFoldDB" id="A0A382IV25"/>
<keyword evidence="2" id="KW-0479">Metal-binding</keyword>
<feature type="domain" description="Mandelate racemase/muconate lactonizing enzyme C-terminal" evidence="4">
    <location>
        <begin position="12"/>
        <end position="85"/>
    </location>
</feature>
<gene>
    <name evidence="5" type="ORF">METZ01_LOCUS255926</name>
</gene>
<accession>A0A382IV25</accession>
<dbReference type="GO" id="GO:0016836">
    <property type="term" value="F:hydro-lyase activity"/>
    <property type="evidence" value="ECO:0007669"/>
    <property type="project" value="TreeGrafter"/>
</dbReference>
<dbReference type="Pfam" id="PF13378">
    <property type="entry name" value="MR_MLE_C"/>
    <property type="match status" value="1"/>
</dbReference>
<dbReference type="Gene3D" id="3.20.20.120">
    <property type="entry name" value="Enolase-like C-terminal domain"/>
    <property type="match status" value="1"/>
</dbReference>
<dbReference type="GO" id="GO:0000287">
    <property type="term" value="F:magnesium ion binding"/>
    <property type="evidence" value="ECO:0007669"/>
    <property type="project" value="TreeGrafter"/>
</dbReference>
<name>A0A382IV25_9ZZZZ</name>
<keyword evidence="3" id="KW-0460">Magnesium</keyword>
<dbReference type="PANTHER" id="PTHR13794:SF58">
    <property type="entry name" value="MITOCHONDRIAL ENOLASE SUPERFAMILY MEMBER 1"/>
    <property type="match status" value="1"/>
</dbReference>
<comment type="cofactor">
    <cofactor evidence="1">
        <name>Mg(2+)</name>
        <dbReference type="ChEBI" id="CHEBI:18420"/>
    </cofactor>
</comment>
<dbReference type="InterPro" id="IPR046945">
    <property type="entry name" value="RHMD-like"/>
</dbReference>
<dbReference type="GO" id="GO:0016052">
    <property type="term" value="P:carbohydrate catabolic process"/>
    <property type="evidence" value="ECO:0007669"/>
    <property type="project" value="TreeGrafter"/>
</dbReference>
<organism evidence="5">
    <name type="scientific">marine metagenome</name>
    <dbReference type="NCBI Taxonomy" id="408172"/>
    <lineage>
        <taxon>unclassified sequences</taxon>
        <taxon>metagenomes</taxon>
        <taxon>ecological metagenomes</taxon>
    </lineage>
</organism>
<dbReference type="InterPro" id="IPR036849">
    <property type="entry name" value="Enolase-like_C_sf"/>
</dbReference>
<sequence length="212" mass="23310">FTAIKFGWGPMGKDEQNDIALVREGRRGAGDDVDVLIDAGQVWDWKTALIRAHQFAEFSPFWIEEPLLPDDVAGYGQLTAASPIPIATGEAEARLEDFERLLVDGGIDWVQPDPGRCGISTMVEVGQAAYRYNRRVVNHSFKSGITIAASLHGLASVPNASVFEFCMSDSPLRHEITLERFMIDDEGYVAVPEGPGLGVTINEETIEKYRIA</sequence>
<reference evidence="5" key="1">
    <citation type="submission" date="2018-05" db="EMBL/GenBank/DDBJ databases">
        <authorList>
            <person name="Lanie J.A."/>
            <person name="Ng W.-L."/>
            <person name="Kazmierczak K.M."/>
            <person name="Andrzejewski T.M."/>
            <person name="Davidsen T.M."/>
            <person name="Wayne K.J."/>
            <person name="Tettelin H."/>
            <person name="Glass J.I."/>
            <person name="Rusch D."/>
            <person name="Podicherti R."/>
            <person name="Tsui H.-C.T."/>
            <person name="Winkler M.E."/>
        </authorList>
    </citation>
    <scope>NUCLEOTIDE SEQUENCE</scope>
</reference>
<evidence type="ECO:0000256" key="3">
    <source>
        <dbReference type="ARBA" id="ARBA00022842"/>
    </source>
</evidence>
<protein>
    <recommendedName>
        <fullName evidence="4">Mandelate racemase/muconate lactonizing enzyme C-terminal domain-containing protein</fullName>
    </recommendedName>
</protein>
<evidence type="ECO:0000313" key="5">
    <source>
        <dbReference type="EMBL" id="SVC03072.1"/>
    </source>
</evidence>
<dbReference type="EMBL" id="UINC01069583">
    <property type="protein sequence ID" value="SVC03072.1"/>
    <property type="molecule type" value="Genomic_DNA"/>
</dbReference>
<evidence type="ECO:0000256" key="2">
    <source>
        <dbReference type="ARBA" id="ARBA00022723"/>
    </source>
</evidence>
<proteinExistence type="predicted"/>
<dbReference type="InterPro" id="IPR029065">
    <property type="entry name" value="Enolase_C-like"/>
</dbReference>
<evidence type="ECO:0000256" key="1">
    <source>
        <dbReference type="ARBA" id="ARBA00001946"/>
    </source>
</evidence>
<dbReference type="SUPFAM" id="SSF51604">
    <property type="entry name" value="Enolase C-terminal domain-like"/>
    <property type="match status" value="1"/>
</dbReference>
<dbReference type="InterPro" id="IPR013342">
    <property type="entry name" value="Mandelate_racemase_C"/>
</dbReference>
<dbReference type="PANTHER" id="PTHR13794">
    <property type="entry name" value="ENOLASE SUPERFAMILY, MANDELATE RACEMASE"/>
    <property type="match status" value="1"/>
</dbReference>
<evidence type="ECO:0000259" key="4">
    <source>
        <dbReference type="SMART" id="SM00922"/>
    </source>
</evidence>
<dbReference type="SFLD" id="SFLDS00001">
    <property type="entry name" value="Enolase"/>
    <property type="match status" value="1"/>
</dbReference>
<feature type="non-terminal residue" evidence="5">
    <location>
        <position position="1"/>
    </location>
</feature>